<dbReference type="Proteomes" id="UP000756346">
    <property type="component" value="Unassembled WGS sequence"/>
</dbReference>
<dbReference type="AlphaFoldDB" id="A0A9P8XX28"/>
<feature type="signal peptide" evidence="1">
    <location>
        <begin position="1"/>
        <end position="25"/>
    </location>
</feature>
<feature type="chain" id="PRO_5040436859" description="Secreted protein" evidence="1">
    <location>
        <begin position="26"/>
        <end position="104"/>
    </location>
</feature>
<proteinExistence type="predicted"/>
<evidence type="ECO:0000313" key="2">
    <source>
        <dbReference type="EMBL" id="KAH7020957.1"/>
    </source>
</evidence>
<evidence type="ECO:0000256" key="1">
    <source>
        <dbReference type="SAM" id="SignalP"/>
    </source>
</evidence>
<reference evidence="2" key="1">
    <citation type="journal article" date="2021" name="Nat. Commun.">
        <title>Genetic determinants of endophytism in the Arabidopsis root mycobiome.</title>
        <authorList>
            <person name="Mesny F."/>
            <person name="Miyauchi S."/>
            <person name="Thiergart T."/>
            <person name="Pickel B."/>
            <person name="Atanasova L."/>
            <person name="Karlsson M."/>
            <person name="Huettel B."/>
            <person name="Barry K.W."/>
            <person name="Haridas S."/>
            <person name="Chen C."/>
            <person name="Bauer D."/>
            <person name="Andreopoulos W."/>
            <person name="Pangilinan J."/>
            <person name="LaButti K."/>
            <person name="Riley R."/>
            <person name="Lipzen A."/>
            <person name="Clum A."/>
            <person name="Drula E."/>
            <person name="Henrissat B."/>
            <person name="Kohler A."/>
            <person name="Grigoriev I.V."/>
            <person name="Martin F.M."/>
            <person name="Hacquard S."/>
        </authorList>
    </citation>
    <scope>NUCLEOTIDE SEQUENCE</scope>
    <source>
        <strain evidence="2">MPI-CAGE-CH-0230</strain>
    </source>
</reference>
<protein>
    <recommendedName>
        <fullName evidence="4">Secreted protein</fullName>
    </recommendedName>
</protein>
<evidence type="ECO:0008006" key="4">
    <source>
        <dbReference type="Google" id="ProtNLM"/>
    </source>
</evidence>
<comment type="caution">
    <text evidence="2">The sequence shown here is derived from an EMBL/GenBank/DDBJ whole genome shotgun (WGS) entry which is preliminary data.</text>
</comment>
<accession>A0A9P8XX28</accession>
<evidence type="ECO:0000313" key="3">
    <source>
        <dbReference type="Proteomes" id="UP000756346"/>
    </source>
</evidence>
<keyword evidence="1" id="KW-0732">Signal</keyword>
<name>A0A9P8XX28_9PEZI</name>
<gene>
    <name evidence="2" type="ORF">B0I36DRAFT_333521</name>
</gene>
<dbReference type="RefSeq" id="XP_046007158.1">
    <property type="nucleotide sequence ID" value="XM_046155232.1"/>
</dbReference>
<dbReference type="EMBL" id="JAGTJQ010000010">
    <property type="protein sequence ID" value="KAH7020957.1"/>
    <property type="molecule type" value="Genomic_DNA"/>
</dbReference>
<keyword evidence="3" id="KW-1185">Reference proteome</keyword>
<sequence>MHGNCVWWAIWHLFPLLLDCCLVDARDCRYHEWWPRRLSNLASWAQACSSRVGECHPLLCALSRRATLVCWRLSASVVVGQRKLWWTSFADGRLGLSHYVRPPY</sequence>
<dbReference type="GeneID" id="70184778"/>
<organism evidence="2 3">
    <name type="scientific">Microdochium trichocladiopsis</name>
    <dbReference type="NCBI Taxonomy" id="1682393"/>
    <lineage>
        <taxon>Eukaryota</taxon>
        <taxon>Fungi</taxon>
        <taxon>Dikarya</taxon>
        <taxon>Ascomycota</taxon>
        <taxon>Pezizomycotina</taxon>
        <taxon>Sordariomycetes</taxon>
        <taxon>Xylariomycetidae</taxon>
        <taxon>Xylariales</taxon>
        <taxon>Microdochiaceae</taxon>
        <taxon>Microdochium</taxon>
    </lineage>
</organism>